<evidence type="ECO:0000256" key="1">
    <source>
        <dbReference type="SAM" id="Coils"/>
    </source>
</evidence>
<reference evidence="2 3" key="1">
    <citation type="submission" date="2013-05" db="EMBL/GenBank/DDBJ databases">
        <title>Genome assembly of Chondromyces apiculatus DSM 436.</title>
        <authorList>
            <person name="Sharma G."/>
            <person name="Khatri I."/>
            <person name="Kaur C."/>
            <person name="Mayilraj S."/>
            <person name="Subramanian S."/>
        </authorList>
    </citation>
    <scope>NUCLEOTIDE SEQUENCE [LARGE SCALE GENOMIC DNA]</scope>
    <source>
        <strain evidence="2 3">DSM 436</strain>
    </source>
</reference>
<dbReference type="Proteomes" id="UP000019678">
    <property type="component" value="Unassembled WGS sequence"/>
</dbReference>
<proteinExistence type="predicted"/>
<feature type="coiled-coil region" evidence="1">
    <location>
        <begin position="470"/>
        <end position="497"/>
    </location>
</feature>
<keyword evidence="1" id="KW-0175">Coiled coil</keyword>
<evidence type="ECO:0000313" key="2">
    <source>
        <dbReference type="EMBL" id="EYF06004.1"/>
    </source>
</evidence>
<accession>A0A017T9T8</accession>
<feature type="coiled-coil region" evidence="1">
    <location>
        <begin position="288"/>
        <end position="322"/>
    </location>
</feature>
<comment type="caution">
    <text evidence="2">The sequence shown here is derived from an EMBL/GenBank/DDBJ whole genome shotgun (WGS) entry which is preliminary data.</text>
</comment>
<dbReference type="eggNOG" id="COG1196">
    <property type="taxonomic scope" value="Bacteria"/>
</dbReference>
<evidence type="ECO:0000313" key="3">
    <source>
        <dbReference type="Proteomes" id="UP000019678"/>
    </source>
</evidence>
<dbReference type="AlphaFoldDB" id="A0A017T9T8"/>
<dbReference type="STRING" id="1192034.CAP_2464"/>
<keyword evidence="3" id="KW-1185">Reference proteome</keyword>
<sequence>MTDHAPRLRIDRLVIVESRLPTSFIRDVRLCAGLNIIWAEELTSTEGTTEVERAGHGVGKSTFSLMLRAVLGDDGAAVKTMRNHLADCYGSGGIAAEVVAGEERFAVFRSFGAQSLALRNGTVESLFEPNAKADAIDFSTYVTALGEQACLQHMPTRALPVTGQTVEWEHVLCWVARDQALGLRQYFEWRNDERTGLRRKVKDPPALVRLVLGLLSNSEAKAEERVASINNELSTARDTLRSDEQRGTNTRSIVETQLRAWAGVSNSLQMVADDLFAESVEKETQRKARQLETRNDEDRTLVAALDRELVELAADIKTQERIVELAKARWEETVALRNKDDKSLKEIRERRDKLLTLSGTCQYGGVSFSECSYVQAQRDAVKLTAKRDINVLTKMLEEHADREAAEKADYEREVKALSEFMDARENKTKHRANLSLAIERRLRQLGEGDAVRRSLTQWQESHQAPETEKLRDARAAVVNLEKKLEAAKGAKLATQQQMSERERQIAARASKLAKAFGVNGHYVPSDEKRPFQMLGADGDAYTVLEILLCDLACAVDGASGGGAHPGLLIFDCPREREMSPHLYDRFLTLVDEVCKAAPGLQVILTTTTAPPGLLREPPKCILKLSRASDENMLLKRRIENLLARATPLSRDTSDEEER</sequence>
<name>A0A017T9T8_9BACT</name>
<dbReference type="EMBL" id="ASRX01000019">
    <property type="protein sequence ID" value="EYF06004.1"/>
    <property type="molecule type" value="Genomic_DNA"/>
</dbReference>
<organism evidence="2 3">
    <name type="scientific">Chondromyces apiculatus DSM 436</name>
    <dbReference type="NCBI Taxonomy" id="1192034"/>
    <lineage>
        <taxon>Bacteria</taxon>
        <taxon>Pseudomonadati</taxon>
        <taxon>Myxococcota</taxon>
        <taxon>Polyangia</taxon>
        <taxon>Polyangiales</taxon>
        <taxon>Polyangiaceae</taxon>
        <taxon>Chondromyces</taxon>
    </lineage>
</organism>
<protein>
    <submittedName>
        <fullName evidence="2">Uncharacterized protein</fullName>
    </submittedName>
</protein>
<gene>
    <name evidence="2" type="ORF">CAP_2464</name>
</gene>